<feature type="transmembrane region" description="Helical" evidence="1">
    <location>
        <begin position="288"/>
        <end position="311"/>
    </location>
</feature>
<keyword evidence="3" id="KW-1185">Reference proteome</keyword>
<dbReference type="Proteomes" id="UP001303115">
    <property type="component" value="Unassembled WGS sequence"/>
</dbReference>
<gene>
    <name evidence="2" type="ORF">C8A01DRAFT_36685</name>
</gene>
<dbReference type="AlphaFoldDB" id="A0AAN6SQG5"/>
<proteinExistence type="predicted"/>
<sequence length="432" mass="46615">MERESRRLTLTLLIFEATDGETTLTDDVTNRFAGPFQGSAWHSKVRKIAGAGSAGGTGGTTGSTASSVIPSHYELQLVHRTLATGYGPAVQQETRAAIETLCQDFCDPEGALSPRRINPNPTIIFTVAVDPNNPTDETFLETFVKHSVQNTNGRVDLGLKDPAPSSITQVVSFGAPFKGILQSLPGALAGDQNDLVVVAGLVPAVLQLMPHILQENNAEHRALTEQTMASIDMAMSSFGELENCTRSSAQLQSAKQHLGHLRDAMSALARQHEGAKDQQQSALKTQRLLLLTAVATLVTVLLVPTVGTALADTAPAAAQFITRGWDGCVELWRLAIRDKGGDGQKDEQALRKTDESIHRWLFVMLLDVLGSDYRHHPGPAGVAKLAMEMAAVVEPEALAGWDYRTSTRETQNRYLKDLLEHWTRSAAGPPST</sequence>
<evidence type="ECO:0000256" key="1">
    <source>
        <dbReference type="SAM" id="Phobius"/>
    </source>
</evidence>
<organism evidence="2 3">
    <name type="scientific">Parachaetomium inaequale</name>
    <dbReference type="NCBI Taxonomy" id="2588326"/>
    <lineage>
        <taxon>Eukaryota</taxon>
        <taxon>Fungi</taxon>
        <taxon>Dikarya</taxon>
        <taxon>Ascomycota</taxon>
        <taxon>Pezizomycotina</taxon>
        <taxon>Sordariomycetes</taxon>
        <taxon>Sordariomycetidae</taxon>
        <taxon>Sordariales</taxon>
        <taxon>Chaetomiaceae</taxon>
        <taxon>Parachaetomium</taxon>
    </lineage>
</organism>
<name>A0AAN6SQG5_9PEZI</name>
<keyword evidence="1" id="KW-1133">Transmembrane helix</keyword>
<evidence type="ECO:0000313" key="2">
    <source>
        <dbReference type="EMBL" id="KAK4039319.1"/>
    </source>
</evidence>
<keyword evidence="1" id="KW-0812">Transmembrane</keyword>
<protein>
    <submittedName>
        <fullName evidence="2">Uncharacterized protein</fullName>
    </submittedName>
</protein>
<reference evidence="3" key="1">
    <citation type="journal article" date="2023" name="Mol. Phylogenet. Evol.">
        <title>Genome-scale phylogeny and comparative genomics of the fungal order Sordariales.</title>
        <authorList>
            <person name="Hensen N."/>
            <person name="Bonometti L."/>
            <person name="Westerberg I."/>
            <person name="Brannstrom I.O."/>
            <person name="Guillou S."/>
            <person name="Cros-Aarteil S."/>
            <person name="Calhoun S."/>
            <person name="Haridas S."/>
            <person name="Kuo A."/>
            <person name="Mondo S."/>
            <person name="Pangilinan J."/>
            <person name="Riley R."/>
            <person name="LaButti K."/>
            <person name="Andreopoulos B."/>
            <person name="Lipzen A."/>
            <person name="Chen C."/>
            <person name="Yan M."/>
            <person name="Daum C."/>
            <person name="Ng V."/>
            <person name="Clum A."/>
            <person name="Steindorff A."/>
            <person name="Ohm R.A."/>
            <person name="Martin F."/>
            <person name="Silar P."/>
            <person name="Natvig D.O."/>
            <person name="Lalanne C."/>
            <person name="Gautier V."/>
            <person name="Ament-Velasquez S.L."/>
            <person name="Kruys A."/>
            <person name="Hutchinson M.I."/>
            <person name="Powell A.J."/>
            <person name="Barry K."/>
            <person name="Miller A.N."/>
            <person name="Grigoriev I.V."/>
            <person name="Debuchy R."/>
            <person name="Gladieux P."/>
            <person name="Hiltunen Thoren M."/>
            <person name="Johannesson H."/>
        </authorList>
    </citation>
    <scope>NUCLEOTIDE SEQUENCE [LARGE SCALE GENOMIC DNA]</scope>
    <source>
        <strain evidence="3">CBS 284.82</strain>
    </source>
</reference>
<dbReference type="EMBL" id="MU854403">
    <property type="protein sequence ID" value="KAK4039319.1"/>
    <property type="molecule type" value="Genomic_DNA"/>
</dbReference>
<comment type="caution">
    <text evidence="2">The sequence shown here is derived from an EMBL/GenBank/DDBJ whole genome shotgun (WGS) entry which is preliminary data.</text>
</comment>
<accession>A0AAN6SQG5</accession>
<keyword evidence="1" id="KW-0472">Membrane</keyword>
<evidence type="ECO:0000313" key="3">
    <source>
        <dbReference type="Proteomes" id="UP001303115"/>
    </source>
</evidence>